<keyword evidence="2" id="KW-1185">Reference proteome</keyword>
<reference evidence="1 2" key="1">
    <citation type="submission" date="2017-12" db="EMBL/GenBank/DDBJ databases">
        <title>Comparative genomics of Botrytis spp.</title>
        <authorList>
            <person name="Valero-Jimenez C.A."/>
            <person name="Tapia P."/>
            <person name="Veloso J."/>
            <person name="Silva-Moreno E."/>
            <person name="Staats M."/>
            <person name="Valdes J.H."/>
            <person name="Van Kan J.A.L."/>
        </authorList>
    </citation>
    <scope>NUCLEOTIDE SEQUENCE [LARGE SCALE GENOMIC DNA]</scope>
    <source>
        <strain evidence="1 2">Be9601</strain>
    </source>
</reference>
<gene>
    <name evidence="1" type="ORF">BELL_0904g00030</name>
</gene>
<dbReference type="EMBL" id="PQXM01000902">
    <property type="protein sequence ID" value="TGO67248.1"/>
    <property type="molecule type" value="Genomic_DNA"/>
</dbReference>
<organism evidence="1 2">
    <name type="scientific">Botrytis elliptica</name>
    <dbReference type="NCBI Taxonomy" id="278938"/>
    <lineage>
        <taxon>Eukaryota</taxon>
        <taxon>Fungi</taxon>
        <taxon>Dikarya</taxon>
        <taxon>Ascomycota</taxon>
        <taxon>Pezizomycotina</taxon>
        <taxon>Leotiomycetes</taxon>
        <taxon>Helotiales</taxon>
        <taxon>Sclerotiniaceae</taxon>
        <taxon>Botrytis</taxon>
    </lineage>
</organism>
<comment type="caution">
    <text evidence="1">The sequence shown here is derived from an EMBL/GenBank/DDBJ whole genome shotgun (WGS) entry which is preliminary data.</text>
</comment>
<protein>
    <submittedName>
        <fullName evidence="1">Uncharacterized protein</fullName>
    </submittedName>
</protein>
<accession>A0A4Z1J0T5</accession>
<evidence type="ECO:0000313" key="1">
    <source>
        <dbReference type="EMBL" id="TGO67248.1"/>
    </source>
</evidence>
<name>A0A4Z1J0T5_9HELO</name>
<dbReference type="Proteomes" id="UP000297229">
    <property type="component" value="Unassembled WGS sequence"/>
</dbReference>
<sequence length="161" mass="18608">MKVALEQYGDIHVLRWDSYHKSLEDTLAFWIVISKTEMISKSSLRNSTEFKRETSLCAFHKKKKARRLGLYLPSFGNGEGSPFLSPLPPPNLGEDEYDVATRFQLSRSNSEELEMSKASPYVLVFLKSFIGILAKVNLMMRQEAIWGYVSLWEELPERIDR</sequence>
<proteinExistence type="predicted"/>
<evidence type="ECO:0000313" key="2">
    <source>
        <dbReference type="Proteomes" id="UP000297229"/>
    </source>
</evidence>
<dbReference type="AlphaFoldDB" id="A0A4Z1J0T5"/>